<name>A0A4Y7J8M6_PAPSO</name>
<sequence>MDHVVNMSMLRCQPGANTTPYLVYLNKGEQQKRASETELKQVVLRNSGKVDGAFDSGCLMTANVNGKILRGILFAPGNGFVPRDAVLPPSSPTLGNLVLRQFFRPAIPPWQRSSSYMLPLFINLFLSTTTNFCPTDRNFKCQQTLVSSCLFINSFFFHKFLSN</sequence>
<organism evidence="1 2">
    <name type="scientific">Papaver somniferum</name>
    <name type="common">Opium poppy</name>
    <dbReference type="NCBI Taxonomy" id="3469"/>
    <lineage>
        <taxon>Eukaryota</taxon>
        <taxon>Viridiplantae</taxon>
        <taxon>Streptophyta</taxon>
        <taxon>Embryophyta</taxon>
        <taxon>Tracheophyta</taxon>
        <taxon>Spermatophyta</taxon>
        <taxon>Magnoliopsida</taxon>
        <taxon>Ranunculales</taxon>
        <taxon>Papaveraceae</taxon>
        <taxon>Papaveroideae</taxon>
        <taxon>Papaver</taxon>
    </lineage>
</organism>
<dbReference type="Gramene" id="RZC56291">
    <property type="protein sequence ID" value="RZC56291"/>
    <property type="gene ID" value="C5167_015137"/>
</dbReference>
<keyword evidence="2" id="KW-1185">Reference proteome</keyword>
<dbReference type="AlphaFoldDB" id="A0A4Y7J8M6"/>
<accession>A0A4Y7J8M6</accession>
<dbReference type="Proteomes" id="UP000316621">
    <property type="component" value="Chromosome 3"/>
</dbReference>
<proteinExistence type="predicted"/>
<evidence type="ECO:0000313" key="1">
    <source>
        <dbReference type="EMBL" id="RZC56291.1"/>
    </source>
</evidence>
<protein>
    <submittedName>
        <fullName evidence="1">Uncharacterized protein</fullName>
    </submittedName>
</protein>
<dbReference type="EMBL" id="CM010717">
    <property type="protein sequence ID" value="RZC56291.1"/>
    <property type="molecule type" value="Genomic_DNA"/>
</dbReference>
<reference evidence="1 2" key="1">
    <citation type="journal article" date="2018" name="Science">
        <title>The opium poppy genome and morphinan production.</title>
        <authorList>
            <person name="Guo L."/>
            <person name="Winzer T."/>
            <person name="Yang X."/>
            <person name="Li Y."/>
            <person name="Ning Z."/>
            <person name="He Z."/>
            <person name="Teodor R."/>
            <person name="Lu Y."/>
            <person name="Bowser T.A."/>
            <person name="Graham I.A."/>
            <person name="Ye K."/>
        </authorList>
    </citation>
    <scope>NUCLEOTIDE SEQUENCE [LARGE SCALE GENOMIC DNA]</scope>
    <source>
        <strain evidence="2">cv. HN1</strain>
        <tissue evidence="1">Leaves</tissue>
    </source>
</reference>
<evidence type="ECO:0000313" key="2">
    <source>
        <dbReference type="Proteomes" id="UP000316621"/>
    </source>
</evidence>
<gene>
    <name evidence="1" type="ORF">C5167_015137</name>
</gene>